<proteinExistence type="predicted"/>
<dbReference type="SMART" id="SM00248">
    <property type="entry name" value="ANK"/>
    <property type="match status" value="3"/>
</dbReference>
<dbReference type="Gene3D" id="1.25.40.20">
    <property type="entry name" value="Ankyrin repeat-containing domain"/>
    <property type="match status" value="1"/>
</dbReference>
<dbReference type="PANTHER" id="PTHR24149">
    <property type="entry name" value="ANKYRIN REPEAT DOMAIN-CONTAINING PROTEIN 12"/>
    <property type="match status" value="1"/>
</dbReference>
<feature type="repeat" description="ANK" evidence="1">
    <location>
        <begin position="33"/>
        <end position="65"/>
    </location>
</feature>
<dbReference type="PROSITE" id="PS50297">
    <property type="entry name" value="ANK_REP_REGION"/>
    <property type="match status" value="3"/>
</dbReference>
<name>A0A914DH92_9BILA</name>
<evidence type="ECO:0000313" key="4">
    <source>
        <dbReference type="WBParaSite" id="ACRNAN_scaffold260.g26530.t1"/>
    </source>
</evidence>
<feature type="compositionally biased region" description="Polar residues" evidence="2">
    <location>
        <begin position="472"/>
        <end position="488"/>
    </location>
</feature>
<dbReference type="WBParaSite" id="ACRNAN_scaffold260.g26530.t1">
    <property type="protein sequence ID" value="ACRNAN_scaffold260.g26530.t1"/>
    <property type="gene ID" value="ACRNAN_scaffold260.g26530"/>
</dbReference>
<dbReference type="PANTHER" id="PTHR24149:SF14">
    <property type="entry name" value="ANKYRIN REPEAT DOMAIN 12"/>
    <property type="match status" value="1"/>
</dbReference>
<keyword evidence="1" id="KW-0040">ANK repeat</keyword>
<feature type="compositionally biased region" description="Low complexity" evidence="2">
    <location>
        <begin position="444"/>
        <end position="458"/>
    </location>
</feature>
<accession>A0A914DH92</accession>
<organism evidence="3 4">
    <name type="scientific">Acrobeloides nanus</name>
    <dbReference type="NCBI Taxonomy" id="290746"/>
    <lineage>
        <taxon>Eukaryota</taxon>
        <taxon>Metazoa</taxon>
        <taxon>Ecdysozoa</taxon>
        <taxon>Nematoda</taxon>
        <taxon>Chromadorea</taxon>
        <taxon>Rhabditida</taxon>
        <taxon>Tylenchina</taxon>
        <taxon>Cephalobomorpha</taxon>
        <taxon>Cephaloboidea</taxon>
        <taxon>Cephalobidae</taxon>
        <taxon>Acrobeloides</taxon>
    </lineage>
</organism>
<evidence type="ECO:0000256" key="1">
    <source>
        <dbReference type="PROSITE-ProRule" id="PRU00023"/>
    </source>
</evidence>
<evidence type="ECO:0000313" key="3">
    <source>
        <dbReference type="Proteomes" id="UP000887540"/>
    </source>
</evidence>
<feature type="compositionally biased region" description="Basic and acidic residues" evidence="2">
    <location>
        <begin position="397"/>
        <end position="407"/>
    </location>
</feature>
<feature type="repeat" description="ANK" evidence="1">
    <location>
        <begin position="100"/>
        <end position="132"/>
    </location>
</feature>
<dbReference type="Proteomes" id="UP000887540">
    <property type="component" value="Unplaced"/>
</dbReference>
<protein>
    <submittedName>
        <fullName evidence="4">Uncharacterized protein</fullName>
    </submittedName>
</protein>
<dbReference type="GO" id="GO:0005654">
    <property type="term" value="C:nucleoplasm"/>
    <property type="evidence" value="ECO:0007669"/>
    <property type="project" value="TreeGrafter"/>
</dbReference>
<feature type="repeat" description="ANK" evidence="1">
    <location>
        <begin position="66"/>
        <end position="98"/>
    </location>
</feature>
<dbReference type="SUPFAM" id="SSF48403">
    <property type="entry name" value="Ankyrin repeat"/>
    <property type="match status" value="1"/>
</dbReference>
<reference evidence="4" key="1">
    <citation type="submission" date="2022-11" db="UniProtKB">
        <authorList>
            <consortium name="WormBaseParasite"/>
        </authorList>
    </citation>
    <scope>IDENTIFICATION</scope>
</reference>
<feature type="compositionally biased region" description="Basic and acidic residues" evidence="2">
    <location>
        <begin position="344"/>
        <end position="362"/>
    </location>
</feature>
<feature type="compositionally biased region" description="Polar residues" evidence="2">
    <location>
        <begin position="309"/>
        <end position="320"/>
    </location>
</feature>
<feature type="region of interest" description="Disordered" evidence="2">
    <location>
        <begin position="180"/>
        <end position="517"/>
    </location>
</feature>
<feature type="compositionally biased region" description="Polar residues" evidence="2">
    <location>
        <begin position="408"/>
        <end position="425"/>
    </location>
</feature>
<evidence type="ECO:0000256" key="2">
    <source>
        <dbReference type="SAM" id="MobiDB-lite"/>
    </source>
</evidence>
<keyword evidence="3" id="KW-1185">Reference proteome</keyword>
<feature type="region of interest" description="Disordered" evidence="2">
    <location>
        <begin position="1"/>
        <end position="30"/>
    </location>
</feature>
<sequence length="731" mass="81423">MESSKESNKPGASFSNTTADGKIKSRLNRKNAKGETSLHIAARKGDVVACERLIEEGIDINQADNAGWTSLHEACAKGFYNIVELFSRHGVSINVKSVDDGETPLHDAVQSGNSKIVWMLLKAGADKNIVNNNGKLAIDMNYKGSAEINWLLSQPTVPPEFPFQSTSQSQETTVRDATVKETSSKNVETVDSEPQLEISTLNLDEESSAVPSEKAETSDENGSNSEEEESGESRDYSATSSRVGSIYSESQYRGRKRARAGMANVTPRKPFAATSFQPSSSGAHDVYEFRSSPESDDDLPLQKPIFGENRNQVGAETMDTSEPLPKRHKHVKESKAFEQQGNDRLQHDESDASNHPTEDNSNKKVPPLRILLPKTPSEDDDLQVPNKKPGRSTKTVTSEKKSSDKNEVFTNTQRVTRSKVRQTGVTLGDHDLTHKRKGAWRRGSNASAVSNANPSRNAGGNSHQPTPELGENDSSNNTEHEQTVSPQPTALIDEASRSSAGGESDKVVEATDPSSPVLSLFSKSPYESFYELRAMAQNRWLKIIREDVVDEAAIRQMEQFPLTTNYALADNPPRVSYELNTNQSWPEPLIQLAEEQGKHRNELAIAHKAERQRLTLFAEREFLRNMKRSLNIPTKTVSAVRILRDAEIYNPLEIESPEEQTSAQSHSRQQLSERLKHLALNLKNRHIAEAQSLWAEQKYDWEKTARKCSNEKIDTNFIPLVQFEEMNLSFL</sequence>
<dbReference type="InterPro" id="IPR036770">
    <property type="entry name" value="Ankyrin_rpt-contain_sf"/>
</dbReference>
<dbReference type="InterPro" id="IPR002110">
    <property type="entry name" value="Ankyrin_rpt"/>
</dbReference>
<dbReference type="AlphaFoldDB" id="A0A914DH92"/>
<feature type="compositionally biased region" description="Polar residues" evidence="2">
    <location>
        <begin position="236"/>
        <end position="251"/>
    </location>
</feature>
<dbReference type="PROSITE" id="PS50088">
    <property type="entry name" value="ANK_REPEAT"/>
    <property type="match status" value="3"/>
</dbReference>
<dbReference type="Pfam" id="PF12796">
    <property type="entry name" value="Ank_2"/>
    <property type="match status" value="1"/>
</dbReference>
<dbReference type="InterPro" id="IPR053210">
    <property type="entry name" value="ANKRD12"/>
</dbReference>